<proteinExistence type="predicted"/>
<dbReference type="PROSITE" id="PS51257">
    <property type="entry name" value="PROKAR_LIPOPROTEIN"/>
    <property type="match status" value="1"/>
</dbReference>
<keyword evidence="4 6" id="KW-1133">Transmembrane helix</keyword>
<feature type="transmembrane region" description="Helical" evidence="6">
    <location>
        <begin position="301"/>
        <end position="323"/>
    </location>
</feature>
<feature type="domain" description="ABC3 transporter permease C-terminal" evidence="7">
    <location>
        <begin position="307"/>
        <end position="422"/>
    </location>
</feature>
<gene>
    <name evidence="9" type="ORF">HUW51_08955</name>
</gene>
<dbReference type="Pfam" id="PF02687">
    <property type="entry name" value="FtsX"/>
    <property type="match status" value="2"/>
</dbReference>
<dbReference type="RefSeq" id="WP_185273633.1">
    <property type="nucleotide sequence ID" value="NZ_CP055156.1"/>
</dbReference>
<dbReference type="InterPro" id="IPR025857">
    <property type="entry name" value="MacB_PCD"/>
</dbReference>
<organism evidence="9 10">
    <name type="scientific">Adhaeribacter swui</name>
    <dbReference type="NCBI Taxonomy" id="2086471"/>
    <lineage>
        <taxon>Bacteria</taxon>
        <taxon>Pseudomonadati</taxon>
        <taxon>Bacteroidota</taxon>
        <taxon>Cytophagia</taxon>
        <taxon>Cytophagales</taxon>
        <taxon>Hymenobacteraceae</taxon>
        <taxon>Adhaeribacter</taxon>
    </lineage>
</organism>
<feature type="transmembrane region" description="Helical" evidence="6">
    <location>
        <begin position="442"/>
        <end position="463"/>
    </location>
</feature>
<dbReference type="KEGG" id="aswu:HUW51_08955"/>
<dbReference type="Proteomes" id="UP000515237">
    <property type="component" value="Chromosome"/>
</dbReference>
<keyword evidence="5 6" id="KW-0472">Membrane</keyword>
<dbReference type="InterPro" id="IPR050250">
    <property type="entry name" value="Macrolide_Exporter_MacB"/>
</dbReference>
<feature type="transmembrane region" description="Helical" evidence="6">
    <location>
        <begin position="769"/>
        <end position="792"/>
    </location>
</feature>
<dbReference type="GO" id="GO:0005886">
    <property type="term" value="C:plasma membrane"/>
    <property type="evidence" value="ECO:0007669"/>
    <property type="project" value="UniProtKB-SubCell"/>
</dbReference>
<dbReference type="GO" id="GO:0022857">
    <property type="term" value="F:transmembrane transporter activity"/>
    <property type="evidence" value="ECO:0007669"/>
    <property type="project" value="TreeGrafter"/>
</dbReference>
<dbReference type="EMBL" id="CP055156">
    <property type="protein sequence ID" value="QNF32854.1"/>
    <property type="molecule type" value="Genomic_DNA"/>
</dbReference>
<evidence type="ECO:0000256" key="1">
    <source>
        <dbReference type="ARBA" id="ARBA00004651"/>
    </source>
</evidence>
<evidence type="ECO:0000259" key="8">
    <source>
        <dbReference type="Pfam" id="PF12704"/>
    </source>
</evidence>
<sequence>MLKNYFKIAWRSLTKQKMYAAIKVGGFALGIAACFLISLYIRDELRYDRHVPHAERIYRVAIDFNNQGEIIKSVHFQAPFAKALKADFPEIEKAGRLIASELFGAGNAQIRRSDRLENSYEEHVAFVDQDLIDLLQLPMVYGDRQHALAEPNTIVISKTKADKFFPNENPVGKTLIINDNTEKPYKIGGVMADMPATSHLQYDFLLTLTGLEFFPGEQTNWQNTNYLTYVLLRPGADAKQLTKKLISVIEKNMVPQMVANGNVEAANIVKNITFKLQPLLDIHLYSNGIRDTWSKYGDIRFVYLFGAIAAFILIIACINFINLSTAKSANRAKEVGLRKVLGSYRSSLVKQFLTESLLYSVISFAVGLILAWLLLPYFNQLAAKALVIPWQAWWLLPTLLSAAVVVGVVAGLYPAFYLSAFQPVSVLKGAVSRGSKSSGTRGLLVVFQFTTSIVLIVGTFIIYRQMNYILNKEIGFEKDQVILLQGTNTLGNKIKTLKTELLRLPEVKSVSVSDYLPVKDTKRNGNSFWKEGKVTEESSINGQIWEVDQDYVKTLGMKITAGQDFSRDLASDAQAVVVNQALIQKFNFAQPIGQRITNGGQTWTIIGVIEDFHYETFKQNIEPLCLVLGNSPSVVAVKVNTPQMANLLQDLTTVWKTVAPHQPIRFSFLDESYARMHEDVQHMGQIFSSFAILAIIVACLGLFALSAFMVEQRSKEISIRLVLGASTFNIFRLLTQNFLKLVFIALLLAVPIAWFGMQKWLQDYEYRVSITWDVFLIAGILAVCIAVLTISYQSIRAAFTKPVKALRNE</sequence>
<evidence type="ECO:0000313" key="9">
    <source>
        <dbReference type="EMBL" id="QNF32854.1"/>
    </source>
</evidence>
<protein>
    <submittedName>
        <fullName evidence="9">ABC transporter permease</fullName>
    </submittedName>
</protein>
<dbReference type="AlphaFoldDB" id="A0A7G7G6S0"/>
<feature type="transmembrane region" description="Helical" evidence="6">
    <location>
        <begin position="398"/>
        <end position="421"/>
    </location>
</feature>
<dbReference type="PANTHER" id="PTHR30572:SF18">
    <property type="entry name" value="ABC-TYPE MACROLIDE FAMILY EXPORT SYSTEM PERMEASE COMPONENT 2"/>
    <property type="match status" value="1"/>
</dbReference>
<feature type="transmembrane region" description="Helical" evidence="6">
    <location>
        <begin position="738"/>
        <end position="757"/>
    </location>
</feature>
<evidence type="ECO:0000256" key="4">
    <source>
        <dbReference type="ARBA" id="ARBA00022989"/>
    </source>
</evidence>
<keyword evidence="10" id="KW-1185">Reference proteome</keyword>
<dbReference type="Pfam" id="PF12704">
    <property type="entry name" value="MacB_PCD"/>
    <property type="match status" value="2"/>
</dbReference>
<evidence type="ECO:0000313" key="10">
    <source>
        <dbReference type="Proteomes" id="UP000515237"/>
    </source>
</evidence>
<evidence type="ECO:0000256" key="6">
    <source>
        <dbReference type="SAM" id="Phobius"/>
    </source>
</evidence>
<evidence type="ECO:0000256" key="2">
    <source>
        <dbReference type="ARBA" id="ARBA00022475"/>
    </source>
</evidence>
<feature type="transmembrane region" description="Helical" evidence="6">
    <location>
        <begin position="20"/>
        <end position="41"/>
    </location>
</feature>
<feature type="transmembrane region" description="Helical" evidence="6">
    <location>
        <begin position="357"/>
        <end position="378"/>
    </location>
</feature>
<name>A0A7G7G6S0_9BACT</name>
<keyword evidence="2" id="KW-1003">Cell membrane</keyword>
<reference evidence="9 10" key="1">
    <citation type="journal article" date="2018" name="Int. J. Syst. Evol. Microbiol.">
        <title>Adhaeribacter swui sp. nov., isolated from wet mud.</title>
        <authorList>
            <person name="Kim D.U."/>
            <person name="Kim K.W."/>
            <person name="Kang M.S."/>
            <person name="Kim J.Y."/>
            <person name="Jang J.H."/>
            <person name="Kim M.K."/>
        </authorList>
    </citation>
    <scope>NUCLEOTIDE SEQUENCE [LARGE SCALE GENOMIC DNA]</scope>
    <source>
        <strain evidence="9 10">KCTC 52873</strain>
    </source>
</reference>
<keyword evidence="3 6" id="KW-0812">Transmembrane</keyword>
<feature type="domain" description="ABC3 transporter permease C-terminal" evidence="7">
    <location>
        <begin position="689"/>
        <end position="801"/>
    </location>
</feature>
<evidence type="ECO:0000259" key="7">
    <source>
        <dbReference type="Pfam" id="PF02687"/>
    </source>
</evidence>
<dbReference type="PANTHER" id="PTHR30572">
    <property type="entry name" value="MEMBRANE COMPONENT OF TRANSPORTER-RELATED"/>
    <property type="match status" value="1"/>
</dbReference>
<evidence type="ECO:0000256" key="5">
    <source>
        <dbReference type="ARBA" id="ARBA00023136"/>
    </source>
</evidence>
<feature type="transmembrane region" description="Helical" evidence="6">
    <location>
        <begin position="686"/>
        <end position="710"/>
    </location>
</feature>
<accession>A0A7G7G6S0</accession>
<evidence type="ECO:0000256" key="3">
    <source>
        <dbReference type="ARBA" id="ARBA00022692"/>
    </source>
</evidence>
<dbReference type="InterPro" id="IPR003838">
    <property type="entry name" value="ABC3_permease_C"/>
</dbReference>
<feature type="domain" description="MacB-like periplasmic core" evidence="8">
    <location>
        <begin position="24"/>
        <end position="245"/>
    </location>
</feature>
<feature type="domain" description="MacB-like periplasmic core" evidence="8">
    <location>
        <begin position="453"/>
        <end position="612"/>
    </location>
</feature>
<comment type="subcellular location">
    <subcellularLocation>
        <location evidence="1">Cell membrane</location>
        <topology evidence="1">Multi-pass membrane protein</topology>
    </subcellularLocation>
</comment>